<reference evidence="2" key="1">
    <citation type="submission" date="2022-06" db="EMBL/GenBank/DDBJ databases">
        <title>Genome Sequence of Candolleomyces eurysporus.</title>
        <authorList>
            <person name="Buettner E."/>
        </authorList>
    </citation>
    <scope>NUCLEOTIDE SEQUENCE</scope>
    <source>
        <strain evidence="2">VTCC 930004</strain>
    </source>
</reference>
<keyword evidence="3" id="KW-1185">Reference proteome</keyword>
<dbReference type="InterPro" id="IPR036291">
    <property type="entry name" value="NAD(P)-bd_dom_sf"/>
</dbReference>
<dbReference type="AlphaFoldDB" id="A0A9W8J779"/>
<sequence length="321" mass="35797">MQINTVDILILGAGWTSTFLIPLCKERNISYAATTRDGRDGTIKFEFNGDTSSDDSEEEKEEEKYRTLLPDAKTVVITFPIKQKGASERFVRRYIKTRKVVKPENVGFVQLGSTGVWDGQRKGSAAPAGPPKPITNKWYDRHTPITPGERADAESELLALCPEFKTTVLNLAGLWGGARSARNWVNRVAPTKEALRLKGSIHLIHGLDVSRAILVVHANFEKAQGQRWILSDGRVYDWWDLASAWGLPNPKSAPAPAEGLPQGGEEEEDGERGPHARWVRELMEETGVRALPRNIDLLGRAMDSREFWKTFGLSPVKARLD</sequence>
<proteinExistence type="predicted"/>
<evidence type="ECO:0000256" key="1">
    <source>
        <dbReference type="SAM" id="MobiDB-lite"/>
    </source>
</evidence>
<dbReference type="Gene3D" id="3.40.50.720">
    <property type="entry name" value="NAD(P)-binding Rossmann-like Domain"/>
    <property type="match status" value="1"/>
</dbReference>
<evidence type="ECO:0000313" key="3">
    <source>
        <dbReference type="Proteomes" id="UP001140091"/>
    </source>
</evidence>
<accession>A0A9W8J779</accession>
<dbReference type="PANTHER" id="PTHR40129">
    <property type="entry name" value="KETOPANTOATE REDUCTASE N-TERMINAL DOMAIN-CONTAINING PROTEIN"/>
    <property type="match status" value="1"/>
</dbReference>
<evidence type="ECO:0000313" key="2">
    <source>
        <dbReference type="EMBL" id="KAJ2928699.1"/>
    </source>
</evidence>
<dbReference type="PANTHER" id="PTHR40129:SF2">
    <property type="entry name" value="KETOPANTOATE REDUCTASE N-TERMINAL DOMAIN-CONTAINING PROTEIN"/>
    <property type="match status" value="1"/>
</dbReference>
<feature type="region of interest" description="Disordered" evidence="1">
    <location>
        <begin position="250"/>
        <end position="274"/>
    </location>
</feature>
<dbReference type="OrthoDB" id="674948at2759"/>
<feature type="region of interest" description="Disordered" evidence="1">
    <location>
        <begin position="119"/>
        <end position="140"/>
    </location>
</feature>
<name>A0A9W8J779_9AGAR</name>
<organism evidence="2 3">
    <name type="scientific">Candolleomyces eurysporus</name>
    <dbReference type="NCBI Taxonomy" id="2828524"/>
    <lineage>
        <taxon>Eukaryota</taxon>
        <taxon>Fungi</taxon>
        <taxon>Dikarya</taxon>
        <taxon>Basidiomycota</taxon>
        <taxon>Agaricomycotina</taxon>
        <taxon>Agaricomycetes</taxon>
        <taxon>Agaricomycetidae</taxon>
        <taxon>Agaricales</taxon>
        <taxon>Agaricineae</taxon>
        <taxon>Psathyrellaceae</taxon>
        <taxon>Candolleomyces</taxon>
    </lineage>
</organism>
<protein>
    <submittedName>
        <fullName evidence="2">Uncharacterized protein</fullName>
    </submittedName>
</protein>
<dbReference type="SUPFAM" id="SSF51735">
    <property type="entry name" value="NAD(P)-binding Rossmann-fold domains"/>
    <property type="match status" value="1"/>
</dbReference>
<feature type="non-terminal residue" evidence="2">
    <location>
        <position position="1"/>
    </location>
</feature>
<gene>
    <name evidence="2" type="ORF">H1R20_g8407</name>
</gene>
<comment type="caution">
    <text evidence="2">The sequence shown here is derived from an EMBL/GenBank/DDBJ whole genome shotgun (WGS) entry which is preliminary data.</text>
</comment>
<dbReference type="EMBL" id="JANBPK010000920">
    <property type="protein sequence ID" value="KAJ2928699.1"/>
    <property type="molecule type" value="Genomic_DNA"/>
</dbReference>
<dbReference type="Proteomes" id="UP001140091">
    <property type="component" value="Unassembled WGS sequence"/>
</dbReference>